<dbReference type="EMBL" id="MU006562">
    <property type="protein sequence ID" value="KAF2751414.1"/>
    <property type="molecule type" value="Genomic_DNA"/>
</dbReference>
<dbReference type="Proteomes" id="UP000799440">
    <property type="component" value="Unassembled WGS sequence"/>
</dbReference>
<dbReference type="GO" id="GO:0005737">
    <property type="term" value="C:cytoplasm"/>
    <property type="evidence" value="ECO:0007669"/>
    <property type="project" value="TreeGrafter"/>
</dbReference>
<feature type="compositionally biased region" description="Low complexity" evidence="2">
    <location>
        <begin position="479"/>
        <end position="491"/>
    </location>
</feature>
<feature type="domain" description="RING-type" evidence="4">
    <location>
        <begin position="330"/>
        <end position="372"/>
    </location>
</feature>
<protein>
    <recommendedName>
        <fullName evidence="4">RING-type domain-containing protein</fullName>
    </recommendedName>
</protein>
<sequence>MSTAEDFGIFTVYFPEPSERVTHRFETLPTNVSFRYIERNNIQTLSPKNRGDRIPDPYGLLYVPDLRTDECRELEEEHVPANVTRVTNLPLGENYALVALAPWFSRKCMTEYFESARVQPMNAFLVYQPGASTEQPPIANDPSWSLDDGGTWKSANSFPTYAIAPASGAIIMDQLSQYSGNVTDVPYGQELASVLEATDYVRLWTSIGTDSPNKLPQIWVWIIVVAVMLLGTAVLTSVMMHVMQLRRRRDLRRRIMRGEVTLDSLGMGMKTPQELVNKLPLYEYRGDETLPQPSSQARTGDQIRGSMHRRSSAPSLPAPAERGLDAQPMCAICLDDFEVGVTQVRELPCRHIYHPECIDPHLTRSSLCPLCKQTVLPKRYCPKNITQGMLLQYRAQQGPRQRLWFGSSRPANSTPGTSAETSTENTPPTASAHQTPRTYPSLGSRLGGRAIAARRIFSAPERTRNPVPDIEMASTTQPVTDSNTVSSTTTSQPAQTPGETSPSNDCHDSSPQTRRERARQRAMHLLGRPAGRDEDEERTGPWWKRGFRKVFPGFTV</sequence>
<dbReference type="CDD" id="cd16454">
    <property type="entry name" value="RING-H2_PA-TM-RING"/>
    <property type="match status" value="1"/>
</dbReference>
<evidence type="ECO:0000313" key="5">
    <source>
        <dbReference type="EMBL" id="KAF2751414.1"/>
    </source>
</evidence>
<keyword evidence="1" id="KW-0862">Zinc</keyword>
<dbReference type="InterPro" id="IPR013083">
    <property type="entry name" value="Znf_RING/FYVE/PHD"/>
</dbReference>
<feature type="compositionally biased region" description="Polar residues" evidence="2">
    <location>
        <begin position="492"/>
        <end position="512"/>
    </location>
</feature>
<reference evidence="5" key="1">
    <citation type="journal article" date="2020" name="Stud. Mycol.">
        <title>101 Dothideomycetes genomes: a test case for predicting lifestyles and emergence of pathogens.</title>
        <authorList>
            <person name="Haridas S."/>
            <person name="Albert R."/>
            <person name="Binder M."/>
            <person name="Bloem J."/>
            <person name="Labutti K."/>
            <person name="Salamov A."/>
            <person name="Andreopoulos B."/>
            <person name="Baker S."/>
            <person name="Barry K."/>
            <person name="Bills G."/>
            <person name="Bluhm B."/>
            <person name="Cannon C."/>
            <person name="Castanera R."/>
            <person name="Culley D."/>
            <person name="Daum C."/>
            <person name="Ezra D."/>
            <person name="Gonzalez J."/>
            <person name="Henrissat B."/>
            <person name="Kuo A."/>
            <person name="Liang C."/>
            <person name="Lipzen A."/>
            <person name="Lutzoni F."/>
            <person name="Magnuson J."/>
            <person name="Mondo S."/>
            <person name="Nolan M."/>
            <person name="Ohm R."/>
            <person name="Pangilinan J."/>
            <person name="Park H.-J."/>
            <person name="Ramirez L."/>
            <person name="Alfaro M."/>
            <person name="Sun H."/>
            <person name="Tritt A."/>
            <person name="Yoshinaga Y."/>
            <person name="Zwiers L.-H."/>
            <person name="Turgeon B."/>
            <person name="Goodwin S."/>
            <person name="Spatafora J."/>
            <person name="Crous P."/>
            <person name="Grigoriev I."/>
        </authorList>
    </citation>
    <scope>NUCLEOTIDE SEQUENCE</scope>
    <source>
        <strain evidence="5">CBS 119925</strain>
    </source>
</reference>
<dbReference type="InterPro" id="IPR051826">
    <property type="entry name" value="E3_ubiquitin-ligase_domain"/>
</dbReference>
<feature type="region of interest" description="Disordered" evidence="2">
    <location>
        <begin position="404"/>
        <end position="539"/>
    </location>
</feature>
<feature type="region of interest" description="Disordered" evidence="2">
    <location>
        <begin position="288"/>
        <end position="321"/>
    </location>
</feature>
<evidence type="ECO:0000259" key="4">
    <source>
        <dbReference type="PROSITE" id="PS50089"/>
    </source>
</evidence>
<feature type="transmembrane region" description="Helical" evidence="3">
    <location>
        <begin position="218"/>
        <end position="243"/>
    </location>
</feature>
<keyword evidence="1" id="KW-0479">Metal-binding</keyword>
<keyword evidence="1" id="KW-0863">Zinc-finger</keyword>
<dbReference type="PANTHER" id="PTHR22765">
    <property type="entry name" value="RING FINGER AND PROTEASE ASSOCIATED DOMAIN-CONTAINING"/>
    <property type="match status" value="1"/>
</dbReference>
<accession>A0A6A6VNV2</accession>
<keyword evidence="3" id="KW-0812">Transmembrane</keyword>
<name>A0A6A6VNV2_9PLEO</name>
<dbReference type="GO" id="GO:0008270">
    <property type="term" value="F:zinc ion binding"/>
    <property type="evidence" value="ECO:0007669"/>
    <property type="project" value="UniProtKB-KW"/>
</dbReference>
<evidence type="ECO:0000256" key="2">
    <source>
        <dbReference type="SAM" id="MobiDB-lite"/>
    </source>
</evidence>
<dbReference type="SUPFAM" id="SSF57850">
    <property type="entry name" value="RING/U-box"/>
    <property type="match status" value="1"/>
</dbReference>
<dbReference type="Pfam" id="PF13639">
    <property type="entry name" value="zf-RING_2"/>
    <property type="match status" value="1"/>
</dbReference>
<keyword evidence="3" id="KW-0472">Membrane</keyword>
<evidence type="ECO:0000256" key="3">
    <source>
        <dbReference type="SAM" id="Phobius"/>
    </source>
</evidence>
<organism evidence="5 6">
    <name type="scientific">Sporormia fimetaria CBS 119925</name>
    <dbReference type="NCBI Taxonomy" id="1340428"/>
    <lineage>
        <taxon>Eukaryota</taxon>
        <taxon>Fungi</taxon>
        <taxon>Dikarya</taxon>
        <taxon>Ascomycota</taxon>
        <taxon>Pezizomycotina</taxon>
        <taxon>Dothideomycetes</taxon>
        <taxon>Pleosporomycetidae</taxon>
        <taxon>Pleosporales</taxon>
        <taxon>Sporormiaceae</taxon>
        <taxon>Sporormia</taxon>
    </lineage>
</organism>
<dbReference type="PANTHER" id="PTHR22765:SF416">
    <property type="entry name" value="E3 UBIQUITIN-PROTEIN LIGASE GODZILLA"/>
    <property type="match status" value="1"/>
</dbReference>
<dbReference type="AlphaFoldDB" id="A0A6A6VNV2"/>
<keyword evidence="6" id="KW-1185">Reference proteome</keyword>
<dbReference type="GO" id="GO:0061630">
    <property type="term" value="F:ubiquitin protein ligase activity"/>
    <property type="evidence" value="ECO:0007669"/>
    <property type="project" value="TreeGrafter"/>
</dbReference>
<proteinExistence type="predicted"/>
<dbReference type="GO" id="GO:0006511">
    <property type="term" value="P:ubiquitin-dependent protein catabolic process"/>
    <property type="evidence" value="ECO:0007669"/>
    <property type="project" value="TreeGrafter"/>
</dbReference>
<evidence type="ECO:0000256" key="1">
    <source>
        <dbReference type="PROSITE-ProRule" id="PRU00175"/>
    </source>
</evidence>
<keyword evidence="3" id="KW-1133">Transmembrane helix</keyword>
<dbReference type="InterPro" id="IPR001841">
    <property type="entry name" value="Znf_RING"/>
</dbReference>
<feature type="compositionally biased region" description="Polar residues" evidence="2">
    <location>
        <begin position="409"/>
        <end position="438"/>
    </location>
</feature>
<evidence type="ECO:0000313" key="6">
    <source>
        <dbReference type="Proteomes" id="UP000799440"/>
    </source>
</evidence>
<dbReference type="OrthoDB" id="21204at2759"/>
<dbReference type="SMART" id="SM00184">
    <property type="entry name" value="RING"/>
    <property type="match status" value="1"/>
</dbReference>
<feature type="compositionally biased region" description="Low complexity" evidence="2">
    <location>
        <begin position="442"/>
        <end position="459"/>
    </location>
</feature>
<dbReference type="Gene3D" id="3.30.40.10">
    <property type="entry name" value="Zinc/RING finger domain, C3HC4 (zinc finger)"/>
    <property type="match status" value="1"/>
</dbReference>
<dbReference type="PROSITE" id="PS50089">
    <property type="entry name" value="ZF_RING_2"/>
    <property type="match status" value="1"/>
</dbReference>
<gene>
    <name evidence="5" type="ORF">M011DRAFT_464152</name>
</gene>